<name>A0ABY6HVW2_9ARCH</name>
<dbReference type="InterPro" id="IPR016024">
    <property type="entry name" value="ARM-type_fold"/>
</dbReference>
<feature type="compositionally biased region" description="Basic and acidic residues" evidence="1">
    <location>
        <begin position="506"/>
        <end position="526"/>
    </location>
</feature>
<dbReference type="Gene3D" id="1.25.10.10">
    <property type="entry name" value="Leucine-rich Repeat Variant"/>
    <property type="match status" value="3"/>
</dbReference>
<evidence type="ECO:0008006" key="4">
    <source>
        <dbReference type="Google" id="ProtNLM"/>
    </source>
</evidence>
<reference evidence="2" key="1">
    <citation type="submission" date="2022-09" db="EMBL/GenBank/DDBJ databases">
        <title>Actin cytoskeleton and complex cell architecture in an #Asgard archaeon.</title>
        <authorList>
            <person name="Ponce Toledo R.I."/>
            <person name="Schleper C."/>
            <person name="Rodrigues Oliveira T."/>
            <person name="Wollweber F."/>
            <person name="Xu J."/>
            <person name="Rittmann S."/>
            <person name="Klingl A."/>
            <person name="Pilhofer M."/>
        </authorList>
    </citation>
    <scope>NUCLEOTIDE SEQUENCE</scope>
    <source>
        <strain evidence="2">B-35</strain>
    </source>
</reference>
<evidence type="ECO:0000313" key="3">
    <source>
        <dbReference type="Proteomes" id="UP001208689"/>
    </source>
</evidence>
<dbReference type="PANTHER" id="PTHR12697:SF5">
    <property type="entry name" value="DEOXYHYPUSINE HYDROXYLASE"/>
    <property type="match status" value="1"/>
</dbReference>
<dbReference type="SUPFAM" id="SSF48371">
    <property type="entry name" value="ARM repeat"/>
    <property type="match status" value="1"/>
</dbReference>
<sequence>MVKDEVEDLIYRLKFKNPKERVELINTLGNSGDIRATTPILQQLISKNVDLLVASIFALGKLKDARAVSSLVDLLNHKKEKVGKYAAQSLGKIGDPSAVESMCALLLQVKIPIAQYILESLGMIGAKEAVSSILLYIEKKKPKEELLATAIKALSCIKDPSAVSAIIPYLDDSNRNTRAFSAEALGISKDPKTIKILIDHLSDPDDYVIEKIVESLGNLNPSFKEKSKEEIVSKVYLKLIKTKKDLAYQEPEDLITLLKKEKDSELKVFIIHQIGEKQVSKALKPLVKMQKSETNIFVLKAIQEALDKLNYLPKDLEKYINQFRSDDFQRKLNAVSALSMIQNDSVFEELFSYLKNNYQNQDDQFLSVNSSIIDALSKYELEKTIEFYKKIYQSCPIELYDAINGVIENSMHPIAKSLLSQPYRSDGRWGKPLSLMDMGFKKAAKKEEKHLKEQEKLEKQKIQSSIKAKEAFAIQKEKEQIALKKKEQEKLRLETKQGLKKQKEQKKRDALKAKELEKHKKELAKREAKRKKQIEKSTSGKSSENKS</sequence>
<dbReference type="InterPro" id="IPR004155">
    <property type="entry name" value="PBS_lyase_HEAT"/>
</dbReference>
<dbReference type="Pfam" id="PF13646">
    <property type="entry name" value="HEAT_2"/>
    <property type="match status" value="2"/>
</dbReference>
<feature type="region of interest" description="Disordered" evidence="1">
    <location>
        <begin position="494"/>
        <end position="547"/>
    </location>
</feature>
<proteinExistence type="predicted"/>
<organism evidence="2 3">
    <name type="scientific">Candidatus Lokiarchaeum ossiferum</name>
    <dbReference type="NCBI Taxonomy" id="2951803"/>
    <lineage>
        <taxon>Archaea</taxon>
        <taxon>Promethearchaeati</taxon>
        <taxon>Promethearchaeota</taxon>
        <taxon>Promethearchaeia</taxon>
        <taxon>Promethearchaeales</taxon>
        <taxon>Promethearchaeaceae</taxon>
        <taxon>Candidatus Lokiarchaeum</taxon>
    </lineage>
</organism>
<dbReference type="SMART" id="SM00567">
    <property type="entry name" value="EZ_HEAT"/>
    <property type="match status" value="6"/>
</dbReference>
<feature type="compositionally biased region" description="Polar residues" evidence="1">
    <location>
        <begin position="536"/>
        <end position="547"/>
    </location>
</feature>
<evidence type="ECO:0000256" key="1">
    <source>
        <dbReference type="SAM" id="MobiDB-lite"/>
    </source>
</evidence>
<dbReference type="EMBL" id="CP104013">
    <property type="protein sequence ID" value="UYP47665.1"/>
    <property type="molecule type" value="Genomic_DNA"/>
</dbReference>
<protein>
    <recommendedName>
        <fullName evidence="4">HEAT repeat domain-containing protein</fullName>
    </recommendedName>
</protein>
<keyword evidence="3" id="KW-1185">Reference proteome</keyword>
<dbReference type="PANTHER" id="PTHR12697">
    <property type="entry name" value="PBS LYASE HEAT-LIKE PROTEIN"/>
    <property type="match status" value="1"/>
</dbReference>
<dbReference type="Proteomes" id="UP001208689">
    <property type="component" value="Chromosome"/>
</dbReference>
<accession>A0ABY6HVW2</accession>
<evidence type="ECO:0000313" key="2">
    <source>
        <dbReference type="EMBL" id="UYP47665.1"/>
    </source>
</evidence>
<dbReference type="InterPro" id="IPR011989">
    <property type="entry name" value="ARM-like"/>
</dbReference>
<gene>
    <name evidence="2" type="ORF">NEF87_003950</name>
</gene>